<gene>
    <name evidence="1" type="ORF">HaLaN_00882</name>
</gene>
<reference evidence="1 2" key="1">
    <citation type="submission" date="2020-02" db="EMBL/GenBank/DDBJ databases">
        <title>Draft genome sequence of Haematococcus lacustris strain NIES-144.</title>
        <authorList>
            <person name="Morimoto D."/>
            <person name="Nakagawa S."/>
            <person name="Yoshida T."/>
            <person name="Sawayama S."/>
        </authorList>
    </citation>
    <scope>NUCLEOTIDE SEQUENCE [LARGE SCALE GENOMIC DNA]</scope>
    <source>
        <strain evidence="1 2">NIES-144</strain>
    </source>
</reference>
<dbReference type="Proteomes" id="UP000485058">
    <property type="component" value="Unassembled WGS sequence"/>
</dbReference>
<dbReference type="EMBL" id="BLLF01000031">
    <property type="protein sequence ID" value="GFH06277.1"/>
    <property type="molecule type" value="Genomic_DNA"/>
</dbReference>
<accession>A0A699Y7W5</accession>
<evidence type="ECO:0000313" key="2">
    <source>
        <dbReference type="Proteomes" id="UP000485058"/>
    </source>
</evidence>
<keyword evidence="2" id="KW-1185">Reference proteome</keyword>
<comment type="caution">
    <text evidence="1">The sequence shown here is derived from an EMBL/GenBank/DDBJ whole genome shotgun (WGS) entry which is preliminary data.</text>
</comment>
<evidence type="ECO:0000313" key="1">
    <source>
        <dbReference type="EMBL" id="GFH06277.1"/>
    </source>
</evidence>
<organism evidence="1 2">
    <name type="scientific">Haematococcus lacustris</name>
    <name type="common">Green alga</name>
    <name type="synonym">Haematococcus pluvialis</name>
    <dbReference type="NCBI Taxonomy" id="44745"/>
    <lineage>
        <taxon>Eukaryota</taxon>
        <taxon>Viridiplantae</taxon>
        <taxon>Chlorophyta</taxon>
        <taxon>core chlorophytes</taxon>
        <taxon>Chlorophyceae</taxon>
        <taxon>CS clade</taxon>
        <taxon>Chlamydomonadales</taxon>
        <taxon>Haematococcaceae</taxon>
        <taxon>Haematococcus</taxon>
    </lineage>
</organism>
<protein>
    <submittedName>
        <fullName evidence="1">Uncharacterized protein</fullName>
    </submittedName>
</protein>
<sequence>MPLTTGQGQQLVVHFSRQKFNSPHSPPDAYPLSRYQQWPQLSGPPVWLTDWHVTAPFAHQVSIIAFNCTCDKPELKPGAQCHTYQSRSTTPINLKHPLMTKVDHRALHAVQEPVDHFTVTVTVEARSDRSTTHPTWTWAQQGSCSHRMYHDMLAMLMMMAWQWRW</sequence>
<name>A0A699Y7W5_HAELA</name>
<dbReference type="AlphaFoldDB" id="A0A699Y7W5"/>
<proteinExistence type="predicted"/>